<accession>A0ABV7GU85</accession>
<dbReference type="CDD" id="cd00375">
    <property type="entry name" value="Urease_alpha"/>
    <property type="match status" value="1"/>
</dbReference>
<comment type="subcellular location">
    <subcellularLocation>
        <location evidence="5 7">Cytoplasm</location>
    </subcellularLocation>
</comment>
<feature type="binding site" evidence="5">
    <location>
        <position position="138"/>
    </location>
    <ligand>
        <name>Ni(2+)</name>
        <dbReference type="ChEBI" id="CHEBI:49786"/>
        <label>1</label>
    </ligand>
</feature>
<feature type="binding site" evidence="5">
    <location>
        <position position="274"/>
    </location>
    <ligand>
        <name>Ni(2+)</name>
        <dbReference type="ChEBI" id="CHEBI:49786"/>
        <label>2</label>
    </ligand>
</feature>
<comment type="subunit">
    <text evidence="5">Heterotrimer of UreA (gamma), UreB (beta) and UreC (alpha) subunits. Three heterotrimers associate to form the active enzyme.</text>
</comment>
<feature type="binding site" description="via carbamate group" evidence="5">
    <location>
        <position position="219"/>
    </location>
    <ligand>
        <name>Ni(2+)</name>
        <dbReference type="ChEBI" id="CHEBI:49786"/>
        <label>1</label>
    </ligand>
</feature>
<comment type="similarity">
    <text evidence="5 9">Belongs to the metallo-dependent hydrolases superfamily. Urease alpha subunit family.</text>
</comment>
<reference evidence="12" key="1">
    <citation type="journal article" date="2019" name="Int. J. Syst. Evol. Microbiol.">
        <title>The Global Catalogue of Microorganisms (GCM) 10K type strain sequencing project: providing services to taxonomists for standard genome sequencing and annotation.</title>
        <authorList>
            <consortium name="The Broad Institute Genomics Platform"/>
            <consortium name="The Broad Institute Genome Sequencing Center for Infectious Disease"/>
            <person name="Wu L."/>
            <person name="Ma J."/>
        </authorList>
    </citation>
    <scope>NUCLEOTIDE SEQUENCE [LARGE SCALE GENOMIC DNA]</scope>
    <source>
        <strain evidence="12">KCTC 52366</strain>
    </source>
</reference>
<dbReference type="PROSITE" id="PS01120">
    <property type="entry name" value="UREASE_1"/>
    <property type="match status" value="1"/>
</dbReference>
<dbReference type="InterPro" id="IPR017950">
    <property type="entry name" value="Urease_AS"/>
</dbReference>
<dbReference type="PROSITE" id="PS00145">
    <property type="entry name" value="UREASE_2"/>
    <property type="match status" value="1"/>
</dbReference>
<evidence type="ECO:0000256" key="9">
    <source>
        <dbReference type="RuleBase" id="RU004158"/>
    </source>
</evidence>
<sequence>MPTRISRAAYADMYGPTTGDRVRLADTDLIIEIEKDLTTYGEEVKFGGGKVIRDGMGQSQVTRAGGAVDTVITNALIVDHTGIYKADVGLKDGRIAAIGKAGNPDTQPGVDIIVGPGTEVIAGEGRILTAGGFDSHIHYICPQQIDDALHSGLTTMLGGGTGPAHGTLATTCTPGPWHLARMMQSADAFPMNLAFAGKGNASQPGALVEMVEAGACALKLHEDWGTTRGAIDCCLSVADDMDVQVMIHTDTLNESGFVENTVAAMKGRTIHAFHTEGAGGGHAPDIIKVVEQQNVLPSSTNPTRPFTQNTLEEHLDMLMVCHHLDKAIPEDVAFAESRIRRETIAAEDILHDMGAFSIIASDSQAMGRVGEVIIRTWQTADKMKKQRGRLADETGANDNVRVKRYIAKYTINPAIAHGISTQIGSIEPGKRADLVLWSPAFFGVKPEMVLIGGSIAMAQMGDPNASIPTPQPVYSRPMWGAFGRSVENSAVIFASQAAVANGLGGQLGIAKELVAVENTRKIGKSDMVMNAATPSMEVNPETYEVRADGELLTCEPAKELPMAQRYFMF</sequence>
<evidence type="ECO:0000256" key="1">
    <source>
        <dbReference type="ARBA" id="ARBA00004897"/>
    </source>
</evidence>
<feature type="binding site" evidence="5 7">
    <location>
        <position position="221"/>
    </location>
    <ligand>
        <name>substrate</name>
    </ligand>
</feature>
<dbReference type="HAMAP" id="MF_01953">
    <property type="entry name" value="Urease_alpha"/>
    <property type="match status" value="1"/>
</dbReference>
<comment type="catalytic activity">
    <reaction evidence="5 8">
        <text>urea + 2 H2O + H(+) = hydrogencarbonate + 2 NH4(+)</text>
        <dbReference type="Rhea" id="RHEA:20557"/>
        <dbReference type="ChEBI" id="CHEBI:15377"/>
        <dbReference type="ChEBI" id="CHEBI:15378"/>
        <dbReference type="ChEBI" id="CHEBI:16199"/>
        <dbReference type="ChEBI" id="CHEBI:17544"/>
        <dbReference type="ChEBI" id="CHEBI:28938"/>
        <dbReference type="EC" id="3.5.1.5"/>
    </reaction>
</comment>
<dbReference type="NCBIfam" id="NF009685">
    <property type="entry name" value="PRK13206.1"/>
    <property type="match status" value="1"/>
</dbReference>
<keyword evidence="3 5" id="KW-0479">Metal-binding</keyword>
<dbReference type="PROSITE" id="PS51368">
    <property type="entry name" value="UREASE_3"/>
    <property type="match status" value="1"/>
</dbReference>
<evidence type="ECO:0000256" key="2">
    <source>
        <dbReference type="ARBA" id="ARBA00022596"/>
    </source>
</evidence>
<gene>
    <name evidence="5 11" type="primary">ureC</name>
    <name evidence="11" type="ORF">ACFOGP_12685</name>
</gene>
<feature type="binding site" description="via carbamate group" evidence="5">
    <location>
        <position position="219"/>
    </location>
    <ligand>
        <name>Ni(2+)</name>
        <dbReference type="ChEBI" id="CHEBI:49786"/>
        <label>2</label>
    </ligand>
</feature>
<evidence type="ECO:0000256" key="8">
    <source>
        <dbReference type="RuleBase" id="RU000510"/>
    </source>
</evidence>
<dbReference type="Pfam" id="PF00449">
    <property type="entry name" value="Urease_alpha"/>
    <property type="match status" value="1"/>
</dbReference>
<dbReference type="InterPro" id="IPR011612">
    <property type="entry name" value="Urease_alpha_N_dom"/>
</dbReference>
<dbReference type="EC" id="3.5.1.5" evidence="5 6"/>
<keyword evidence="5 7" id="KW-0963">Cytoplasm</keyword>
<dbReference type="InterPro" id="IPR005848">
    <property type="entry name" value="Urease_asu"/>
</dbReference>
<comment type="caution">
    <text evidence="11">The sequence shown here is derived from an EMBL/GenBank/DDBJ whole genome shotgun (WGS) entry which is preliminary data.</text>
</comment>
<dbReference type="PANTHER" id="PTHR43440">
    <property type="entry name" value="UREASE"/>
    <property type="match status" value="1"/>
</dbReference>
<dbReference type="InterPro" id="IPR011059">
    <property type="entry name" value="Metal-dep_hydrolase_composite"/>
</dbReference>
<evidence type="ECO:0000256" key="3">
    <source>
        <dbReference type="ARBA" id="ARBA00022723"/>
    </source>
</evidence>
<evidence type="ECO:0000313" key="12">
    <source>
        <dbReference type="Proteomes" id="UP001595632"/>
    </source>
</evidence>
<evidence type="ECO:0000313" key="11">
    <source>
        <dbReference type="EMBL" id="MFC3143570.1"/>
    </source>
</evidence>
<dbReference type="NCBIfam" id="NF009686">
    <property type="entry name" value="PRK13207.1"/>
    <property type="match status" value="1"/>
</dbReference>
<feature type="binding site" evidence="5">
    <location>
        <position position="136"/>
    </location>
    <ligand>
        <name>Ni(2+)</name>
        <dbReference type="ChEBI" id="CHEBI:49786"/>
        <label>1</label>
    </ligand>
</feature>
<dbReference type="NCBIfam" id="TIGR01792">
    <property type="entry name" value="urease_alph"/>
    <property type="match status" value="1"/>
</dbReference>
<dbReference type="InterPro" id="IPR006680">
    <property type="entry name" value="Amidohydro-rel"/>
</dbReference>
<dbReference type="PRINTS" id="PR01752">
    <property type="entry name" value="UREASE"/>
</dbReference>
<dbReference type="InterPro" id="IPR029754">
    <property type="entry name" value="Urease_Ni-bd"/>
</dbReference>
<dbReference type="PANTHER" id="PTHR43440:SF1">
    <property type="entry name" value="UREASE"/>
    <property type="match status" value="1"/>
</dbReference>
<dbReference type="Pfam" id="PF01979">
    <property type="entry name" value="Amidohydro_1"/>
    <property type="match status" value="1"/>
</dbReference>
<feature type="modified residue" description="N6-carboxylysine" evidence="5">
    <location>
        <position position="219"/>
    </location>
</feature>
<dbReference type="GO" id="GO:0009039">
    <property type="term" value="F:urease activity"/>
    <property type="evidence" value="ECO:0007669"/>
    <property type="project" value="UniProtKB-EC"/>
</dbReference>
<name>A0ABV7GU85_9RHOB</name>
<evidence type="ECO:0000256" key="5">
    <source>
        <dbReference type="HAMAP-Rule" id="MF_01953"/>
    </source>
</evidence>
<organism evidence="11 12">
    <name type="scientific">Psychromarinibacter halotolerans</name>
    <dbReference type="NCBI Taxonomy" id="1775175"/>
    <lineage>
        <taxon>Bacteria</taxon>
        <taxon>Pseudomonadati</taxon>
        <taxon>Pseudomonadota</taxon>
        <taxon>Alphaproteobacteria</taxon>
        <taxon>Rhodobacterales</taxon>
        <taxon>Paracoccaceae</taxon>
        <taxon>Psychromarinibacter</taxon>
    </lineage>
</organism>
<dbReference type="Gene3D" id="3.20.20.140">
    <property type="entry name" value="Metal-dependent hydrolases"/>
    <property type="match status" value="1"/>
</dbReference>
<dbReference type="SUPFAM" id="SSF51556">
    <property type="entry name" value="Metallo-dependent hydrolases"/>
    <property type="match status" value="1"/>
</dbReference>
<feature type="active site" description="Proton donor" evidence="5 7">
    <location>
        <position position="322"/>
    </location>
</feature>
<dbReference type="InterPro" id="IPR032466">
    <property type="entry name" value="Metal_Hydrolase"/>
</dbReference>
<dbReference type="Gene3D" id="2.30.40.10">
    <property type="entry name" value="Urease, subunit C, domain 1"/>
    <property type="match status" value="1"/>
</dbReference>
<keyword evidence="12" id="KW-1185">Reference proteome</keyword>
<comment type="pathway">
    <text evidence="1 5">Nitrogen metabolism; urea degradation; CO(2) and NH(3) from urea (urease route): step 1/1.</text>
</comment>
<evidence type="ECO:0000259" key="10">
    <source>
        <dbReference type="PROSITE" id="PS51368"/>
    </source>
</evidence>
<dbReference type="Proteomes" id="UP001595632">
    <property type="component" value="Unassembled WGS sequence"/>
</dbReference>
<comment type="PTM">
    <text evidence="5">Carboxylation allows a single lysine to coordinate two nickel ions.</text>
</comment>
<proteinExistence type="inferred from homology"/>
<keyword evidence="2 5" id="KW-0533">Nickel</keyword>
<evidence type="ECO:0000256" key="7">
    <source>
        <dbReference type="PROSITE-ProRule" id="PRU00700"/>
    </source>
</evidence>
<evidence type="ECO:0000256" key="4">
    <source>
        <dbReference type="ARBA" id="ARBA00022801"/>
    </source>
</evidence>
<feature type="domain" description="Urease" evidence="10">
    <location>
        <begin position="131"/>
        <end position="569"/>
    </location>
</feature>
<evidence type="ECO:0000256" key="6">
    <source>
        <dbReference type="NCBIfam" id="TIGR01792"/>
    </source>
</evidence>
<keyword evidence="4 5" id="KW-0378">Hydrolase</keyword>
<dbReference type="InterPro" id="IPR050112">
    <property type="entry name" value="Urease_alpha_subunit"/>
</dbReference>
<protein>
    <recommendedName>
        <fullName evidence="5 6">Urease subunit alpha</fullName>
        <ecNumber evidence="5 6">3.5.1.5</ecNumber>
    </recommendedName>
    <alternativeName>
        <fullName evidence="5">Urea amidohydrolase subunit alpha</fullName>
    </alternativeName>
</protein>
<dbReference type="SUPFAM" id="SSF51338">
    <property type="entry name" value="Composite domain of metallo-dependent hydrolases"/>
    <property type="match status" value="2"/>
</dbReference>
<dbReference type="EMBL" id="JBHRTB010000010">
    <property type="protein sequence ID" value="MFC3143570.1"/>
    <property type="molecule type" value="Genomic_DNA"/>
</dbReference>
<dbReference type="RefSeq" id="WP_275630855.1">
    <property type="nucleotide sequence ID" value="NZ_JARGYD010000001.1"/>
</dbReference>
<comment type="cofactor">
    <cofactor evidence="5 8">
        <name>Ni cation</name>
        <dbReference type="ChEBI" id="CHEBI:25516"/>
    </cofactor>
    <text evidence="5 8">Binds 2 nickel ions per subunit.</text>
</comment>
<dbReference type="InterPro" id="IPR017951">
    <property type="entry name" value="Urease_asu_c"/>
</dbReference>
<feature type="binding site" evidence="5">
    <location>
        <position position="248"/>
    </location>
    <ligand>
        <name>Ni(2+)</name>
        <dbReference type="ChEBI" id="CHEBI:49786"/>
        <label>2</label>
    </ligand>
</feature>
<feature type="binding site" evidence="5">
    <location>
        <position position="362"/>
    </location>
    <ligand>
        <name>Ni(2+)</name>
        <dbReference type="ChEBI" id="CHEBI:49786"/>
        <label>1</label>
    </ligand>
</feature>